<accession>A0AA39F5X9</accession>
<dbReference type="PANTHER" id="PTHR13088">
    <property type="entry name" value="FAS APOPTOTIC INHIBITORY MOLECULE FAIM"/>
    <property type="match status" value="1"/>
</dbReference>
<protein>
    <recommendedName>
        <fullName evidence="3">Fas apoptotic inhibitory molecule 1</fullName>
    </recommendedName>
</protein>
<proteinExistence type="predicted"/>
<dbReference type="PANTHER" id="PTHR13088:SF3">
    <property type="entry name" value="FAS APOPTOTIC INHIBITORY MOLECULE 1"/>
    <property type="match status" value="1"/>
</dbReference>
<organism evidence="1 2">
    <name type="scientific">Microctonus hyperodae</name>
    <name type="common">Parasitoid wasp</name>
    <dbReference type="NCBI Taxonomy" id="165561"/>
    <lineage>
        <taxon>Eukaryota</taxon>
        <taxon>Metazoa</taxon>
        <taxon>Ecdysozoa</taxon>
        <taxon>Arthropoda</taxon>
        <taxon>Hexapoda</taxon>
        <taxon>Insecta</taxon>
        <taxon>Pterygota</taxon>
        <taxon>Neoptera</taxon>
        <taxon>Endopterygota</taxon>
        <taxon>Hymenoptera</taxon>
        <taxon>Apocrita</taxon>
        <taxon>Ichneumonoidea</taxon>
        <taxon>Braconidae</taxon>
        <taxon>Euphorinae</taxon>
        <taxon>Microctonus</taxon>
    </lineage>
</organism>
<name>A0AA39F5X9_MICHY</name>
<gene>
    <name evidence="1" type="ORF">PV327_007232</name>
</gene>
<dbReference type="AlphaFoldDB" id="A0AA39F5X9"/>
<dbReference type="EMBL" id="JAQQBR010001833">
    <property type="protein sequence ID" value="KAK0163563.1"/>
    <property type="molecule type" value="Genomic_DNA"/>
</dbReference>
<dbReference type="GO" id="GO:1902042">
    <property type="term" value="P:negative regulation of extrinsic apoptotic signaling pathway via death domain receptors"/>
    <property type="evidence" value="ECO:0007669"/>
    <property type="project" value="TreeGrafter"/>
</dbReference>
<evidence type="ECO:0000313" key="2">
    <source>
        <dbReference type="Proteomes" id="UP001168972"/>
    </source>
</evidence>
<evidence type="ECO:0000313" key="1">
    <source>
        <dbReference type="EMBL" id="KAK0163563.1"/>
    </source>
</evidence>
<dbReference type="Pfam" id="PF06905">
    <property type="entry name" value="FAIM1"/>
    <property type="match status" value="1"/>
</dbReference>
<evidence type="ECO:0008006" key="3">
    <source>
        <dbReference type="Google" id="ProtNLM"/>
    </source>
</evidence>
<dbReference type="InterPro" id="IPR038513">
    <property type="entry name" value="FAIM1_dom_sf"/>
</dbReference>
<dbReference type="InterPro" id="IPR010695">
    <property type="entry name" value="FAIM1"/>
</dbReference>
<dbReference type="Proteomes" id="UP001168972">
    <property type="component" value="Unassembled WGS sequence"/>
</dbReference>
<reference evidence="1" key="2">
    <citation type="submission" date="2023-03" db="EMBL/GenBank/DDBJ databases">
        <authorList>
            <person name="Inwood S.N."/>
            <person name="Skelly J.G."/>
            <person name="Guhlin J."/>
            <person name="Harrop T.W.R."/>
            <person name="Goldson S.G."/>
            <person name="Dearden P.K."/>
        </authorList>
    </citation>
    <scope>NUCLEOTIDE SEQUENCE</scope>
    <source>
        <strain evidence="1">Lincoln</strain>
        <tissue evidence="1">Whole body</tissue>
    </source>
</reference>
<comment type="caution">
    <text evidence="1">The sequence shown here is derived from an EMBL/GenBank/DDBJ whole genome shotgun (WGS) entry which is preliminary data.</text>
</comment>
<dbReference type="Gene3D" id="2.40.128.180">
    <property type="match status" value="2"/>
</dbReference>
<reference evidence="1" key="1">
    <citation type="journal article" date="2023" name="bioRxiv">
        <title>Scaffold-level genome assemblies of two parasitoid biocontrol wasps reveal the parthenogenesis mechanism and an associated novel virus.</title>
        <authorList>
            <person name="Inwood S."/>
            <person name="Skelly J."/>
            <person name="Guhlin J."/>
            <person name="Harrop T."/>
            <person name="Goldson S."/>
            <person name="Dearden P."/>
        </authorList>
    </citation>
    <scope>NUCLEOTIDE SEQUENCE</scope>
    <source>
        <strain evidence="1">Lincoln</strain>
        <tissue evidence="1">Whole body</tissue>
    </source>
</reference>
<sequence>MNDPTARWIVPLSDGNHVVEFEHGTASGRRVVMIDGQTFVHRDWMFRLVGDEEVMFGDTKFIIRVDPMPGLKYSYTLWVNGKSFTSFIQAQSKVLESWCTKIGDKKYRIVLDKVAQTVWVNGEQIDVENEFVDAGAEMLFMIDGQPAVIRSCSSEQKGAGINYILYVHGVEISKQGLLTTTMS</sequence>
<keyword evidence="2" id="KW-1185">Reference proteome</keyword>